<dbReference type="GO" id="GO:0016020">
    <property type="term" value="C:membrane"/>
    <property type="evidence" value="ECO:0007669"/>
    <property type="project" value="UniProtKB-SubCell"/>
</dbReference>
<comment type="subcellular location">
    <subcellularLocation>
        <location evidence="1">Membrane</location>
        <topology evidence="1">Multi-pass membrane protein</topology>
    </subcellularLocation>
</comment>
<dbReference type="EMBL" id="VFQX01000066">
    <property type="protein sequence ID" value="KAF0972649.1"/>
    <property type="molecule type" value="Genomic_DNA"/>
</dbReference>
<gene>
    <name evidence="8" type="ORF">FDP41_008898</name>
</gene>
<proteinExistence type="inferred from homology"/>
<dbReference type="VEuPathDB" id="AmoebaDB:NF0070230"/>
<evidence type="ECO:0000256" key="4">
    <source>
        <dbReference type="ARBA" id="ARBA00022989"/>
    </source>
</evidence>
<dbReference type="RefSeq" id="XP_044557363.1">
    <property type="nucleotide sequence ID" value="XM_044712798.1"/>
</dbReference>
<dbReference type="Proteomes" id="UP000444721">
    <property type="component" value="Unassembled WGS sequence"/>
</dbReference>
<dbReference type="InterPro" id="IPR051584">
    <property type="entry name" value="GPCR-associated_LMBR1"/>
</dbReference>
<evidence type="ECO:0000256" key="1">
    <source>
        <dbReference type="ARBA" id="ARBA00004141"/>
    </source>
</evidence>
<evidence type="ECO:0000256" key="5">
    <source>
        <dbReference type="ARBA" id="ARBA00023136"/>
    </source>
</evidence>
<accession>A0A6A5BI03</accession>
<evidence type="ECO:0000313" key="9">
    <source>
        <dbReference type="Proteomes" id="UP000444721"/>
    </source>
</evidence>
<keyword evidence="5 7" id="KW-0472">Membrane</keyword>
<feature type="compositionally biased region" description="Polar residues" evidence="6">
    <location>
        <begin position="661"/>
        <end position="674"/>
    </location>
</feature>
<dbReference type="VEuPathDB" id="AmoebaDB:NF0070220"/>
<keyword evidence="4 7" id="KW-1133">Transmembrane helix</keyword>
<name>A0A6A5BI03_NAEFO</name>
<dbReference type="Pfam" id="PF04791">
    <property type="entry name" value="LMBR1"/>
    <property type="match status" value="1"/>
</dbReference>
<dbReference type="VEuPathDB" id="AmoebaDB:NfTy_047820"/>
<evidence type="ECO:0000256" key="2">
    <source>
        <dbReference type="ARBA" id="ARBA00010487"/>
    </source>
</evidence>
<dbReference type="GeneID" id="68116115"/>
<feature type="transmembrane region" description="Helical" evidence="7">
    <location>
        <begin position="161"/>
        <end position="189"/>
    </location>
</feature>
<keyword evidence="9" id="KW-1185">Reference proteome</keyword>
<feature type="transmembrane region" description="Helical" evidence="7">
    <location>
        <begin position="517"/>
        <end position="536"/>
    </location>
</feature>
<feature type="transmembrane region" description="Helical" evidence="7">
    <location>
        <begin position="49"/>
        <end position="70"/>
    </location>
</feature>
<dbReference type="PANTHER" id="PTHR21355:SF0">
    <property type="entry name" value="G-PROTEIN COUPLED RECEPTOR-ASSOCIATED PROTEIN LMBRD2"/>
    <property type="match status" value="1"/>
</dbReference>
<dbReference type="AlphaFoldDB" id="A0A6A5BI03"/>
<feature type="transmembrane region" description="Helical" evidence="7">
    <location>
        <begin position="574"/>
        <end position="591"/>
    </location>
</feature>
<dbReference type="PANTHER" id="PTHR21355">
    <property type="entry name" value="G-PROTEIN COUPLED RECEPTOR-ASSOCIATED PROTEIN LMBRD2"/>
    <property type="match status" value="1"/>
</dbReference>
<feature type="region of interest" description="Disordered" evidence="6">
    <location>
        <begin position="661"/>
        <end position="685"/>
    </location>
</feature>
<feature type="transmembrane region" description="Helical" evidence="7">
    <location>
        <begin position="432"/>
        <end position="455"/>
    </location>
</feature>
<dbReference type="InterPro" id="IPR006876">
    <property type="entry name" value="LMBR1-like_membr_prot"/>
</dbReference>
<organism evidence="8 9">
    <name type="scientific">Naegleria fowleri</name>
    <name type="common">Brain eating amoeba</name>
    <dbReference type="NCBI Taxonomy" id="5763"/>
    <lineage>
        <taxon>Eukaryota</taxon>
        <taxon>Discoba</taxon>
        <taxon>Heterolobosea</taxon>
        <taxon>Tetramitia</taxon>
        <taxon>Eutetramitia</taxon>
        <taxon>Vahlkampfiidae</taxon>
        <taxon>Naegleria</taxon>
    </lineage>
</organism>
<evidence type="ECO:0000256" key="3">
    <source>
        <dbReference type="ARBA" id="ARBA00022692"/>
    </source>
</evidence>
<evidence type="ECO:0000256" key="7">
    <source>
        <dbReference type="SAM" id="Phobius"/>
    </source>
</evidence>
<feature type="transmembrane region" description="Helical" evidence="7">
    <location>
        <begin position="195"/>
        <end position="225"/>
    </location>
</feature>
<dbReference type="OrthoDB" id="203099at2759"/>
<evidence type="ECO:0000313" key="8">
    <source>
        <dbReference type="EMBL" id="KAF0972649.1"/>
    </source>
</evidence>
<keyword evidence="3 7" id="KW-0812">Transmembrane</keyword>
<comment type="similarity">
    <text evidence="2">Belongs to the LIMR family.</text>
</comment>
<protein>
    <submittedName>
        <fullName evidence="8">Uncharacterized protein</fullName>
    </submittedName>
</protein>
<sequence length="685" mass="79360">MSLPVSISTTSKDPSSLDLWALNISGIPFTFNMTLNATYSERVHATDEWFFYISLVITILAAAVLAFLVIWYTYQSRKYVSFFLYIPLYLNYTLLFISVSLITLDVSIALASPGVLPDEALVWCWNIIYWTLQILSWIILPILQSYAYTGEFSLIGKLIRAILSNIVTYLIMGLVAGVCIAVFVIYLAIRDVSLLTFSFLVSVAVSLSNFAGLVLLSLFLGYGIVKAPRTLWKKANIERTIKWNCIEAPEKRTKLKKEERALVEMIVVVKEVLKIVDSNHKFIWYLNQMTQTCEYIMEEFPSLTKKVNNLHILECSTYNKQTYDKFLEVGSEKRICPEESKNKMCSRSTCVKMHSEIQRASREYRSKKYEWDKKLRETFYYQDVIRSCTYPSNHPLHKKTIISAFSTHGPIVNRILYYYYRYIHWLFRKTLALLLGVFGLAILWSELTPNLALLIDERGSSIFFEIIDRLRGNRAATQIVSLLMIISISFLMLAGLFKVKLWTIFKMMPYNTDTYSLYFSASLICRAIPSLCYNFLQLIEIKSDDGVAFFHVVGILDFDILQPGLGFVTQILKHFPMIIIVVAFLCLLRVPERIANFKRLKWRAFSFRQYSNEELEEGIRLMKRKRKSALMKMNSQQKLKEKKDLKAILFSIFHIQTSSKQENPLAQSSQASETSFEEMEYIKLD</sequence>
<feature type="transmembrane region" description="Helical" evidence="7">
    <location>
        <begin position="120"/>
        <end position="140"/>
    </location>
</feature>
<comment type="caution">
    <text evidence="8">The sequence shown here is derived from an EMBL/GenBank/DDBJ whole genome shotgun (WGS) entry which is preliminary data.</text>
</comment>
<evidence type="ECO:0000256" key="6">
    <source>
        <dbReference type="SAM" id="MobiDB-lite"/>
    </source>
</evidence>
<dbReference type="OMA" id="WTTRHKV"/>
<feature type="transmembrane region" description="Helical" evidence="7">
    <location>
        <begin position="82"/>
        <end position="108"/>
    </location>
</feature>
<reference evidence="8 9" key="1">
    <citation type="journal article" date="2019" name="Sci. Rep.">
        <title>Nanopore sequencing improves the draft genome of the human pathogenic amoeba Naegleria fowleri.</title>
        <authorList>
            <person name="Liechti N."/>
            <person name="Schurch N."/>
            <person name="Bruggmann R."/>
            <person name="Wittwer M."/>
        </authorList>
    </citation>
    <scope>NUCLEOTIDE SEQUENCE [LARGE SCALE GENOMIC DNA]</scope>
    <source>
        <strain evidence="8 9">ATCC 30894</strain>
    </source>
</reference>
<feature type="transmembrane region" description="Helical" evidence="7">
    <location>
        <begin position="475"/>
        <end position="497"/>
    </location>
</feature>
<dbReference type="VEuPathDB" id="AmoebaDB:FDP41_008898"/>